<feature type="non-terminal residue" evidence="1">
    <location>
        <position position="245"/>
    </location>
</feature>
<keyword evidence="2" id="KW-1185">Reference proteome</keyword>
<proteinExistence type="predicted"/>
<accession>A0AAD6ZIS0</accession>
<dbReference type="SUPFAM" id="SSF52540">
    <property type="entry name" value="P-loop containing nucleoside triphosphate hydrolases"/>
    <property type="match status" value="1"/>
</dbReference>
<organism evidence="1 2">
    <name type="scientific">Mycena albidolilacea</name>
    <dbReference type="NCBI Taxonomy" id="1033008"/>
    <lineage>
        <taxon>Eukaryota</taxon>
        <taxon>Fungi</taxon>
        <taxon>Dikarya</taxon>
        <taxon>Basidiomycota</taxon>
        <taxon>Agaricomycotina</taxon>
        <taxon>Agaricomycetes</taxon>
        <taxon>Agaricomycetidae</taxon>
        <taxon>Agaricales</taxon>
        <taxon>Marasmiineae</taxon>
        <taxon>Mycenaceae</taxon>
        <taxon>Mycena</taxon>
    </lineage>
</organism>
<reference evidence="1" key="1">
    <citation type="submission" date="2023-03" db="EMBL/GenBank/DDBJ databases">
        <title>Massive genome expansion in bonnet fungi (Mycena s.s.) driven by repeated elements and novel gene families across ecological guilds.</title>
        <authorList>
            <consortium name="Lawrence Berkeley National Laboratory"/>
            <person name="Harder C.B."/>
            <person name="Miyauchi S."/>
            <person name="Viragh M."/>
            <person name="Kuo A."/>
            <person name="Thoen E."/>
            <person name="Andreopoulos B."/>
            <person name="Lu D."/>
            <person name="Skrede I."/>
            <person name="Drula E."/>
            <person name="Henrissat B."/>
            <person name="Morin E."/>
            <person name="Kohler A."/>
            <person name="Barry K."/>
            <person name="LaButti K."/>
            <person name="Morin E."/>
            <person name="Salamov A."/>
            <person name="Lipzen A."/>
            <person name="Mereny Z."/>
            <person name="Hegedus B."/>
            <person name="Baldrian P."/>
            <person name="Stursova M."/>
            <person name="Weitz H."/>
            <person name="Taylor A."/>
            <person name="Grigoriev I.V."/>
            <person name="Nagy L.G."/>
            <person name="Martin F."/>
            <person name="Kauserud H."/>
        </authorList>
    </citation>
    <scope>NUCLEOTIDE SEQUENCE</scope>
    <source>
        <strain evidence="1">CBHHK002</strain>
    </source>
</reference>
<name>A0AAD6ZIS0_9AGAR</name>
<dbReference type="InterPro" id="IPR027417">
    <property type="entry name" value="P-loop_NTPase"/>
</dbReference>
<evidence type="ECO:0000313" key="1">
    <source>
        <dbReference type="EMBL" id="KAJ7325493.1"/>
    </source>
</evidence>
<dbReference type="Proteomes" id="UP001218218">
    <property type="component" value="Unassembled WGS sequence"/>
</dbReference>
<protein>
    <recommendedName>
        <fullName evidence="3">NB-ARC domain-containing protein</fullName>
    </recommendedName>
</protein>
<sequence>LAGKQEEWFLLFDNADDVQLDISKFFPHCTFGNIFITTRNQELCIDASAGSRVSDMELEDAKDLLLQLAYQGRSDKQEKLSSDIVQELYCFLLAISQAGGYIHACGKLSEYLKLYQNHRDQLLQRAEVQGQRKYGQAVYATWNLSYQRLSSPVRTMLQICSSLHHKGLLEQIFEKAAISQQELDDSELQKKVTQFLTELGKQVGNWDSWVFHQVMGELESYSLIECDRQDKKRLISHSSPGVAPP</sequence>
<dbReference type="EMBL" id="JARIHO010000044">
    <property type="protein sequence ID" value="KAJ7325493.1"/>
    <property type="molecule type" value="Genomic_DNA"/>
</dbReference>
<evidence type="ECO:0000313" key="2">
    <source>
        <dbReference type="Proteomes" id="UP001218218"/>
    </source>
</evidence>
<evidence type="ECO:0008006" key="3">
    <source>
        <dbReference type="Google" id="ProtNLM"/>
    </source>
</evidence>
<comment type="caution">
    <text evidence="1">The sequence shown here is derived from an EMBL/GenBank/DDBJ whole genome shotgun (WGS) entry which is preliminary data.</text>
</comment>
<dbReference type="AlphaFoldDB" id="A0AAD6ZIS0"/>
<gene>
    <name evidence="1" type="ORF">DFH08DRAFT_711285</name>
</gene>